<keyword evidence="5" id="KW-0007">Acetylation</keyword>
<dbReference type="GO" id="GO:0005730">
    <property type="term" value="C:nucleolus"/>
    <property type="evidence" value="ECO:0007669"/>
    <property type="project" value="UniProtKB-SubCell"/>
</dbReference>
<evidence type="ECO:0000256" key="3">
    <source>
        <dbReference type="ARBA" id="ARBA00022553"/>
    </source>
</evidence>
<evidence type="ECO:0000256" key="7">
    <source>
        <dbReference type="ARBA" id="ARBA00023242"/>
    </source>
</evidence>
<evidence type="ECO:0000313" key="11">
    <source>
        <dbReference type="EMBL" id="OCB89878.1"/>
    </source>
</evidence>
<dbReference type="AlphaFoldDB" id="A0A9Q5I1D0"/>
<comment type="similarity">
    <text evidence="9">Belongs to the universal ribosomal protein uL1 family. Highly divergent.</text>
</comment>
<comment type="caution">
    <text evidence="11">The sequence shown here is derived from an EMBL/GenBank/DDBJ whole genome shotgun (WGS) entry which is preliminary data.</text>
</comment>
<accession>A0A9Q5I1D0</accession>
<evidence type="ECO:0000256" key="1">
    <source>
        <dbReference type="ARBA" id="ARBA00004604"/>
    </source>
</evidence>
<evidence type="ECO:0000256" key="5">
    <source>
        <dbReference type="ARBA" id="ARBA00022990"/>
    </source>
</evidence>
<proteinExistence type="inferred from homology"/>
<dbReference type="OrthoDB" id="10251727at2759"/>
<dbReference type="PANTHER" id="PTHR23105">
    <property type="entry name" value="RIBOSOMAL PROTEIN L7AE FAMILY MEMBER"/>
    <property type="match status" value="1"/>
</dbReference>
<dbReference type="GO" id="GO:0005840">
    <property type="term" value="C:ribosome"/>
    <property type="evidence" value="ECO:0007669"/>
    <property type="project" value="UniProtKB-KW"/>
</dbReference>
<dbReference type="InterPro" id="IPR028364">
    <property type="entry name" value="Ribosomal_uL1/biogenesis"/>
</dbReference>
<evidence type="ECO:0000256" key="6">
    <source>
        <dbReference type="ARBA" id="ARBA00023054"/>
    </source>
</evidence>
<keyword evidence="11" id="KW-0689">Ribosomal protein</keyword>
<keyword evidence="6" id="KW-0175">Coiled coil</keyword>
<dbReference type="Proteomes" id="UP000757232">
    <property type="component" value="Unassembled WGS sequence"/>
</dbReference>
<comment type="function">
    <text evidence="8">Regulates cellular senescence through inhibition of PTEN translation. Acts as a pro-apoptotic regulator in response to DNA damage.</text>
</comment>
<name>A0A9Q5I1D0_SANBA</name>
<dbReference type="InterPro" id="IPR050257">
    <property type="entry name" value="eL8/uL1-like"/>
</dbReference>
<keyword evidence="2" id="KW-1017">Isopeptide bond</keyword>
<evidence type="ECO:0000256" key="4">
    <source>
        <dbReference type="ARBA" id="ARBA00022843"/>
    </source>
</evidence>
<keyword evidence="11" id="KW-0687">Ribonucleoprotein</keyword>
<sequence length="257" mass="29011">MSKEGKKLELINSHVSKNQAKKAVVALVKHTTKIAQQKEETELLPGKEENIWLVLSVKKVTPQKKLKPCKIPLAHPIVDPRTNPICLITKDPQREYKDLLEQHNIKFINRVVGVAKLKGKFRPFEARRMLLRENGLFLADERVVPLLPGLLGKAFFKAKKQPLPVSLTKQDLKKELERAISSTYMHQNQGTCTSVKIAKISQSPEHTLDNLETALPEIVKRIEGGWDNIKSLHIKTNSSVSLPIWTCELGEEETGVN</sequence>
<dbReference type="InterPro" id="IPR023674">
    <property type="entry name" value="Ribosomal_uL1-like"/>
</dbReference>
<keyword evidence="3" id="KW-0597">Phosphoprotein</keyword>
<dbReference type="Pfam" id="PF00687">
    <property type="entry name" value="Ribosomal_L1"/>
    <property type="match status" value="1"/>
</dbReference>
<evidence type="ECO:0000256" key="9">
    <source>
        <dbReference type="ARBA" id="ARBA00061550"/>
    </source>
</evidence>
<evidence type="ECO:0000256" key="8">
    <source>
        <dbReference type="ARBA" id="ARBA00054167"/>
    </source>
</evidence>
<dbReference type="EMBL" id="LNZH02000146">
    <property type="protein sequence ID" value="OCB89878.1"/>
    <property type="molecule type" value="Genomic_DNA"/>
</dbReference>
<dbReference type="InterPro" id="IPR016095">
    <property type="entry name" value="Ribosomal_uL1_3-a/b-sand"/>
</dbReference>
<evidence type="ECO:0000256" key="2">
    <source>
        <dbReference type="ARBA" id="ARBA00022499"/>
    </source>
</evidence>
<dbReference type="Gene3D" id="3.40.50.790">
    <property type="match status" value="1"/>
</dbReference>
<dbReference type="SUPFAM" id="SSF56808">
    <property type="entry name" value="Ribosomal protein L1"/>
    <property type="match status" value="1"/>
</dbReference>
<dbReference type="CDD" id="cd00403">
    <property type="entry name" value="Ribosomal_L1"/>
    <property type="match status" value="1"/>
</dbReference>
<reference evidence="11" key="1">
    <citation type="submission" date="2016-06" db="EMBL/GenBank/DDBJ databases">
        <title>Draft Genome sequence of the fungus Inonotus baumii.</title>
        <authorList>
            <person name="Zhu H."/>
            <person name="Lin W."/>
        </authorList>
    </citation>
    <scope>NUCLEOTIDE SEQUENCE</scope>
    <source>
        <strain evidence="11">821</strain>
    </source>
</reference>
<dbReference type="GO" id="GO:0003723">
    <property type="term" value="F:RNA binding"/>
    <property type="evidence" value="ECO:0007669"/>
    <property type="project" value="InterPro"/>
</dbReference>
<comment type="subcellular location">
    <subcellularLocation>
        <location evidence="1">Nucleus</location>
        <location evidence="1">Nucleolus</location>
    </subcellularLocation>
</comment>
<keyword evidence="12" id="KW-1185">Reference proteome</keyword>
<dbReference type="FunFam" id="3.40.50.790:FF:000004">
    <property type="entry name" value="Ribosomal L1 domain-containing 1-like 1"/>
    <property type="match status" value="1"/>
</dbReference>
<keyword evidence="4" id="KW-0832">Ubl conjugation</keyword>
<gene>
    <name evidence="11" type="ORF">A7U60_g2907</name>
</gene>
<organism evidence="11 12">
    <name type="scientific">Sanghuangporus baumii</name>
    <name type="common">Phellinus baumii</name>
    <dbReference type="NCBI Taxonomy" id="108892"/>
    <lineage>
        <taxon>Eukaryota</taxon>
        <taxon>Fungi</taxon>
        <taxon>Dikarya</taxon>
        <taxon>Basidiomycota</taxon>
        <taxon>Agaricomycotina</taxon>
        <taxon>Agaricomycetes</taxon>
        <taxon>Hymenochaetales</taxon>
        <taxon>Hymenochaetaceae</taxon>
        <taxon>Sanghuangporus</taxon>
    </lineage>
</organism>
<protein>
    <recommendedName>
        <fullName evidence="10">Ribosomal L1 domain-containing protein 1</fullName>
    </recommendedName>
</protein>
<evidence type="ECO:0000313" key="12">
    <source>
        <dbReference type="Proteomes" id="UP000757232"/>
    </source>
</evidence>
<evidence type="ECO:0000256" key="10">
    <source>
        <dbReference type="ARBA" id="ARBA00070787"/>
    </source>
</evidence>
<keyword evidence="7" id="KW-0539">Nucleus</keyword>